<comment type="similarity">
    <text evidence="2">Belongs to the acyltransferase 3 family.</text>
</comment>
<evidence type="ECO:0000256" key="7">
    <source>
        <dbReference type="SAM" id="Phobius"/>
    </source>
</evidence>
<evidence type="ECO:0000256" key="6">
    <source>
        <dbReference type="ARBA" id="ARBA00023136"/>
    </source>
</evidence>
<comment type="subcellular location">
    <subcellularLocation>
        <location evidence="1">Cell membrane</location>
        <topology evidence="1">Multi-pass membrane protein</topology>
    </subcellularLocation>
</comment>
<keyword evidence="4 7" id="KW-0812">Transmembrane</keyword>
<sequence>MIVGSLDKLKIIATLLVVLGHVTRMYSGASIIEMPHESILMWLTDFIYSFHMPLFVFISGAIYYIGKRENGKYKDECKFILSKVERLLIPYLCFAILWVLPTMLYLGKVETDLLSYIRQSYLLGINSRHLWYLMMIFVLFIAFNHFESYFYRYTKFSGGIFLFLHFLSYVAPSYFQISATLKYLIYFYFGYIYKQKDLEDCLKNRYSIIFVILHLVFVLLQYTMIEDISFIHPIINLITSLFGIIAAVFIVLNFQLKGVFFKKVLNYSYGIYLYHPMIIYLLFFWLKDYIHIAWICSLVIFVISILASFVFVSVTRRLRLSFMIGGYK</sequence>
<dbReference type="AlphaFoldDB" id="A0AB33JFL7"/>
<feature type="transmembrane region" description="Helical" evidence="7">
    <location>
        <begin position="129"/>
        <end position="146"/>
    </location>
</feature>
<feature type="transmembrane region" description="Helical" evidence="7">
    <location>
        <begin position="87"/>
        <end position="106"/>
    </location>
</feature>
<keyword evidence="9" id="KW-0012">Acyltransferase</keyword>
<gene>
    <name evidence="9" type="ORF">GTC17262_07510</name>
</gene>
<feature type="transmembrane region" description="Helical" evidence="7">
    <location>
        <begin position="153"/>
        <end position="171"/>
    </location>
</feature>
<dbReference type="PANTHER" id="PTHR40074:SF2">
    <property type="entry name" value="O-ACETYLTRANSFERASE WECH"/>
    <property type="match status" value="1"/>
</dbReference>
<protein>
    <submittedName>
        <fullName evidence="9">Acyltransferase family protein</fullName>
    </submittedName>
</protein>
<evidence type="ECO:0000256" key="3">
    <source>
        <dbReference type="ARBA" id="ARBA00022475"/>
    </source>
</evidence>
<keyword evidence="9" id="KW-0808">Transferase</keyword>
<reference evidence="9" key="1">
    <citation type="submission" date="2024-07" db="EMBL/GenBank/DDBJ databases">
        <title>Complete genome sequence of Prevotella sp. YM-2024 GTC17262.</title>
        <authorList>
            <person name="Hayashi M."/>
            <person name="Muto Y."/>
            <person name="Tanaka K."/>
            <person name="Niwa H."/>
        </authorList>
    </citation>
    <scope>NUCLEOTIDE SEQUENCE</scope>
    <source>
        <strain evidence="9">GTC17262</strain>
    </source>
</reference>
<name>A0AB33JFL7_9BACT</name>
<dbReference type="EMBL" id="AP035789">
    <property type="protein sequence ID" value="BFO80560.1"/>
    <property type="molecule type" value="Genomic_DNA"/>
</dbReference>
<evidence type="ECO:0000256" key="4">
    <source>
        <dbReference type="ARBA" id="ARBA00022692"/>
    </source>
</evidence>
<feature type="transmembrane region" description="Helical" evidence="7">
    <location>
        <begin position="292"/>
        <end position="314"/>
    </location>
</feature>
<feature type="transmembrane region" description="Helical" evidence="7">
    <location>
        <begin position="46"/>
        <end position="66"/>
    </location>
</feature>
<feature type="transmembrane region" description="Helical" evidence="7">
    <location>
        <begin position="264"/>
        <end position="286"/>
    </location>
</feature>
<dbReference type="InterPro" id="IPR002656">
    <property type="entry name" value="Acyl_transf_3_dom"/>
</dbReference>
<dbReference type="GO" id="GO:0009246">
    <property type="term" value="P:enterobacterial common antigen biosynthetic process"/>
    <property type="evidence" value="ECO:0007669"/>
    <property type="project" value="TreeGrafter"/>
</dbReference>
<feature type="transmembrane region" description="Helical" evidence="7">
    <location>
        <begin position="230"/>
        <end position="252"/>
    </location>
</feature>
<dbReference type="Pfam" id="PF01757">
    <property type="entry name" value="Acyl_transf_3"/>
    <property type="match status" value="1"/>
</dbReference>
<evidence type="ECO:0000256" key="2">
    <source>
        <dbReference type="ARBA" id="ARBA00007400"/>
    </source>
</evidence>
<organism evidence="9">
    <name type="scientific">Prevotella sp. GTC17262</name>
    <dbReference type="NCBI Taxonomy" id="3236797"/>
    <lineage>
        <taxon>Bacteria</taxon>
        <taxon>Pseudomonadati</taxon>
        <taxon>Bacteroidota</taxon>
        <taxon>Bacteroidia</taxon>
        <taxon>Bacteroidales</taxon>
        <taxon>Prevotellaceae</taxon>
        <taxon>Prevotella</taxon>
    </lineage>
</organism>
<proteinExistence type="inferred from homology"/>
<evidence type="ECO:0000259" key="8">
    <source>
        <dbReference type="Pfam" id="PF01757"/>
    </source>
</evidence>
<dbReference type="GO" id="GO:0016413">
    <property type="term" value="F:O-acetyltransferase activity"/>
    <property type="evidence" value="ECO:0007669"/>
    <property type="project" value="TreeGrafter"/>
</dbReference>
<dbReference type="PANTHER" id="PTHR40074">
    <property type="entry name" value="O-ACETYLTRANSFERASE WECH"/>
    <property type="match status" value="1"/>
</dbReference>
<keyword evidence="5 7" id="KW-1133">Transmembrane helix</keyword>
<feature type="transmembrane region" description="Helical" evidence="7">
    <location>
        <begin position="206"/>
        <end position="224"/>
    </location>
</feature>
<keyword evidence="3" id="KW-1003">Cell membrane</keyword>
<feature type="transmembrane region" description="Helical" evidence="7">
    <location>
        <begin position="177"/>
        <end position="194"/>
    </location>
</feature>
<feature type="domain" description="Acyltransferase 3" evidence="8">
    <location>
        <begin position="5"/>
        <end position="311"/>
    </location>
</feature>
<dbReference type="GO" id="GO:0005886">
    <property type="term" value="C:plasma membrane"/>
    <property type="evidence" value="ECO:0007669"/>
    <property type="project" value="UniProtKB-SubCell"/>
</dbReference>
<evidence type="ECO:0000313" key="9">
    <source>
        <dbReference type="EMBL" id="BFO80560.1"/>
    </source>
</evidence>
<evidence type="ECO:0000256" key="5">
    <source>
        <dbReference type="ARBA" id="ARBA00022989"/>
    </source>
</evidence>
<feature type="transmembrane region" description="Helical" evidence="7">
    <location>
        <begin position="9"/>
        <end position="26"/>
    </location>
</feature>
<keyword evidence="6 7" id="KW-0472">Membrane</keyword>
<evidence type="ECO:0000256" key="1">
    <source>
        <dbReference type="ARBA" id="ARBA00004651"/>
    </source>
</evidence>
<accession>A0AB33JFL7</accession>